<dbReference type="InterPro" id="IPR036388">
    <property type="entry name" value="WH-like_DNA-bd_sf"/>
</dbReference>
<proteinExistence type="predicted"/>
<accession>A0A0F0KC84</accession>
<dbReference type="InterPro" id="IPR036390">
    <property type="entry name" value="WH_DNA-bd_sf"/>
</dbReference>
<dbReference type="Proteomes" id="UP000033725">
    <property type="component" value="Unassembled WGS sequence"/>
</dbReference>
<feature type="compositionally biased region" description="Basic residues" evidence="1">
    <location>
        <begin position="112"/>
        <end position="122"/>
    </location>
</feature>
<feature type="region of interest" description="Disordered" evidence="1">
    <location>
        <begin position="262"/>
        <end position="288"/>
    </location>
</feature>
<dbReference type="EMBL" id="JYIV01000030">
    <property type="protein sequence ID" value="KJL18493.1"/>
    <property type="molecule type" value="Genomic_DNA"/>
</dbReference>
<feature type="region of interest" description="Disordered" evidence="1">
    <location>
        <begin position="112"/>
        <end position="138"/>
    </location>
</feature>
<sequence>MTNARGVKSDGWVRLPNWLIDDADLTLHEMAVYVVLLRFRDHKTGRCFPGMTTIADCARVSRDTVKRTIPLLEAKGLIRVTKRREGTRNLPNIYDVALAAETPEFIWATSRRGQRIPKRRRSEHLPNNADDESGCSELDGGCSEHTNLGAPSTSNKTYLNKTHEQTVTPAFVESASEAFSFDSPEEDTATEGQVAYLKDLAIHLGYASGGGIPNDVQLERWRKLTRVDATKQIRGYLKALGRPDDIYYPQLGDPEYAALSDAGKEFAESAGDPSSVWDYMQPRQEENA</sequence>
<gene>
    <name evidence="2" type="ORF">RN51_03327</name>
</gene>
<evidence type="ECO:0000313" key="3">
    <source>
        <dbReference type="Proteomes" id="UP000033725"/>
    </source>
</evidence>
<dbReference type="Pfam" id="PF13730">
    <property type="entry name" value="HTH_36"/>
    <property type="match status" value="1"/>
</dbReference>
<reference evidence="2 3" key="1">
    <citation type="submission" date="2015-02" db="EMBL/GenBank/DDBJ databases">
        <title>Draft genome sequences of ten Microbacterium spp. with emphasis on heavy metal contaminated environments.</title>
        <authorList>
            <person name="Corretto E."/>
        </authorList>
    </citation>
    <scope>NUCLEOTIDE SEQUENCE [LARGE SCALE GENOMIC DNA]</scope>
    <source>
        <strain evidence="2 3">BEL163</strain>
    </source>
</reference>
<evidence type="ECO:0000313" key="2">
    <source>
        <dbReference type="EMBL" id="KJL18493.1"/>
    </source>
</evidence>
<organism evidence="2 3">
    <name type="scientific">Microbacterium oxydans</name>
    <dbReference type="NCBI Taxonomy" id="82380"/>
    <lineage>
        <taxon>Bacteria</taxon>
        <taxon>Bacillati</taxon>
        <taxon>Actinomycetota</taxon>
        <taxon>Actinomycetes</taxon>
        <taxon>Micrococcales</taxon>
        <taxon>Microbacteriaceae</taxon>
        <taxon>Microbacterium</taxon>
    </lineage>
</organism>
<dbReference type="PATRIC" id="fig|82380.10.peg.3335"/>
<comment type="caution">
    <text evidence="2">The sequence shown here is derived from an EMBL/GenBank/DDBJ whole genome shotgun (WGS) entry which is preliminary data.</text>
</comment>
<dbReference type="AlphaFoldDB" id="A0A0F0KC84"/>
<dbReference type="SUPFAM" id="SSF46785">
    <property type="entry name" value="Winged helix' DNA-binding domain"/>
    <property type="match status" value="1"/>
</dbReference>
<dbReference type="Gene3D" id="1.10.10.10">
    <property type="entry name" value="Winged helix-like DNA-binding domain superfamily/Winged helix DNA-binding domain"/>
    <property type="match status" value="1"/>
</dbReference>
<protein>
    <recommendedName>
        <fullName evidence="4">Helix-turn-helix domain-containing protein</fullName>
    </recommendedName>
</protein>
<evidence type="ECO:0008006" key="4">
    <source>
        <dbReference type="Google" id="ProtNLM"/>
    </source>
</evidence>
<evidence type="ECO:0000256" key="1">
    <source>
        <dbReference type="SAM" id="MobiDB-lite"/>
    </source>
</evidence>
<name>A0A0F0KC84_9MICO</name>
<dbReference type="RefSeq" id="WP_197073278.1">
    <property type="nucleotide sequence ID" value="NZ_JYIV01000030.1"/>
</dbReference>